<dbReference type="EMBL" id="CASHTH010003191">
    <property type="protein sequence ID" value="CAI8041503.1"/>
    <property type="molecule type" value="Genomic_DNA"/>
</dbReference>
<gene>
    <name evidence="16" type="ORF">GBAR_LOCUS23073</name>
</gene>
<comment type="caution">
    <text evidence="16">The sequence shown here is derived from an EMBL/GenBank/DDBJ whole genome shotgun (WGS) entry which is preliminary data.</text>
</comment>
<dbReference type="GO" id="GO:0006915">
    <property type="term" value="P:apoptotic process"/>
    <property type="evidence" value="ECO:0007669"/>
    <property type="project" value="UniProtKB-UniRule"/>
</dbReference>
<keyword evidence="10 15" id="KW-0156">Chromatin regulator</keyword>
<dbReference type="Proteomes" id="UP001174909">
    <property type="component" value="Unassembled WGS sequence"/>
</dbReference>
<dbReference type="GO" id="GO:0010212">
    <property type="term" value="P:response to ionizing radiation"/>
    <property type="evidence" value="ECO:0007669"/>
    <property type="project" value="UniProtKB-UniRule"/>
</dbReference>
<dbReference type="InterPro" id="IPR010358">
    <property type="entry name" value="BRE"/>
</dbReference>
<evidence type="ECO:0000256" key="7">
    <source>
        <dbReference type="ARBA" id="ARBA00022763"/>
    </source>
</evidence>
<protein>
    <recommendedName>
        <fullName evidence="2 15">BRISC and BRCA1-A complex member 2</fullName>
    </recommendedName>
</protein>
<evidence type="ECO:0000256" key="15">
    <source>
        <dbReference type="RuleBase" id="RU368019"/>
    </source>
</evidence>
<evidence type="ECO:0000256" key="11">
    <source>
        <dbReference type="ARBA" id="ARBA00023204"/>
    </source>
</evidence>
<keyword evidence="5 15" id="KW-0053">Apoptosis</keyword>
<keyword evidence="13 15" id="KW-0131">Cell cycle</keyword>
<comment type="subcellular location">
    <subcellularLocation>
        <location evidence="15">Cytoplasm</location>
    </subcellularLocation>
    <subcellularLocation>
        <location evidence="1 15">Nucleus</location>
    </subcellularLocation>
    <text evidence="15">Localizes at sites of DNA damage at double-strand breaks (DSBs).</text>
</comment>
<keyword evidence="17" id="KW-1185">Reference proteome</keyword>
<evidence type="ECO:0000256" key="9">
    <source>
        <dbReference type="ARBA" id="ARBA00022786"/>
    </source>
</evidence>
<comment type="subunit">
    <text evidence="15">Component of the ARISC complex. Component of the BRCA1-A complex. Component of the BRISC complex. Binds polyubiquitin.</text>
</comment>
<evidence type="ECO:0000256" key="6">
    <source>
        <dbReference type="ARBA" id="ARBA00022737"/>
    </source>
</evidence>
<sequence length="201" mass="23339">MDYVPLVHKLLNERVDYIIQSYVRRKEYVAALLSMMGRSVVEYDTEGFKKVAFLFEQQGFAFVALLELTDEFPKGQPGLVLRSVYHCMDGLPCQSVVTDYPYSPRWGSEEMAERLRSASTHWLNSHSTVSCSRELSHSWDTSHSQLVPCVCERIKKTPKIDLLVFHGCKRFHFYLMCPQKMNVCCIIIQRTFQTERRVSIA</sequence>
<keyword evidence="11 15" id="KW-0234">DNA repair</keyword>
<comment type="similarity">
    <text evidence="14 15">Belongs to the BABAM2 family.</text>
</comment>
<organism evidence="16 17">
    <name type="scientific">Geodia barretti</name>
    <name type="common">Barrett's horny sponge</name>
    <dbReference type="NCBI Taxonomy" id="519541"/>
    <lineage>
        <taxon>Eukaryota</taxon>
        <taxon>Metazoa</taxon>
        <taxon>Porifera</taxon>
        <taxon>Demospongiae</taxon>
        <taxon>Heteroscleromorpha</taxon>
        <taxon>Tetractinellida</taxon>
        <taxon>Astrophorina</taxon>
        <taxon>Geodiidae</taxon>
        <taxon>Geodia</taxon>
    </lineage>
</organism>
<dbReference type="AlphaFoldDB" id="A0AA35T4W0"/>
<evidence type="ECO:0000256" key="8">
    <source>
        <dbReference type="ARBA" id="ARBA00022776"/>
    </source>
</evidence>
<dbReference type="GO" id="GO:0007095">
    <property type="term" value="P:mitotic G2 DNA damage checkpoint signaling"/>
    <property type="evidence" value="ECO:0007669"/>
    <property type="project" value="UniProtKB-UniRule"/>
</dbReference>
<evidence type="ECO:0000256" key="14">
    <source>
        <dbReference type="ARBA" id="ARBA00025766"/>
    </source>
</evidence>
<keyword evidence="6" id="KW-0677">Repeat</keyword>
<dbReference type="GO" id="GO:0045739">
    <property type="term" value="P:positive regulation of DNA repair"/>
    <property type="evidence" value="ECO:0007669"/>
    <property type="project" value="UniProtKB-UniRule"/>
</dbReference>
<evidence type="ECO:0000256" key="3">
    <source>
        <dbReference type="ARBA" id="ARBA00022490"/>
    </source>
</evidence>
<keyword evidence="7 15" id="KW-0227">DNA damage</keyword>
<dbReference type="GO" id="GO:0070552">
    <property type="term" value="C:BRISC complex"/>
    <property type="evidence" value="ECO:0007669"/>
    <property type="project" value="UniProtKB-UniRule"/>
</dbReference>
<evidence type="ECO:0000256" key="1">
    <source>
        <dbReference type="ARBA" id="ARBA00004123"/>
    </source>
</evidence>
<dbReference type="GO" id="GO:0006325">
    <property type="term" value="P:chromatin organization"/>
    <property type="evidence" value="ECO:0007669"/>
    <property type="project" value="UniProtKB-UniRule"/>
</dbReference>
<comment type="domain">
    <text evidence="15">Contains 2 ubiquitin-conjugating enzyme family-like (UEV-like) regions. These regions lack the critical Cys residues required for ubiquitination but retain the ability to bind ubiquitin.</text>
</comment>
<dbReference type="PANTHER" id="PTHR15189:SF7">
    <property type="entry name" value="BRISC AND BRCA1-A COMPLEX MEMBER 2"/>
    <property type="match status" value="1"/>
</dbReference>
<evidence type="ECO:0000256" key="10">
    <source>
        <dbReference type="ARBA" id="ARBA00022853"/>
    </source>
</evidence>
<comment type="function">
    <text evidence="15">May play a role in homeostasis or cellular differentiation in cells of neural, epithelial and germline origins. May also act as a death receptor-associated anti-apoptotic protein, which inhibits the mitochondrial apoptotic pathway.</text>
</comment>
<keyword evidence="8 15" id="KW-0498">Mitosis</keyword>
<evidence type="ECO:0000313" key="17">
    <source>
        <dbReference type="Proteomes" id="UP001174909"/>
    </source>
</evidence>
<evidence type="ECO:0000256" key="13">
    <source>
        <dbReference type="ARBA" id="ARBA00023306"/>
    </source>
</evidence>
<dbReference type="GO" id="GO:0031593">
    <property type="term" value="F:polyubiquitin modification-dependent protein binding"/>
    <property type="evidence" value="ECO:0007669"/>
    <property type="project" value="UniProtKB-UniRule"/>
</dbReference>
<keyword evidence="9 15" id="KW-0833">Ubl conjugation pathway</keyword>
<keyword evidence="3 15" id="KW-0963">Cytoplasm</keyword>
<dbReference type="GO" id="GO:0051301">
    <property type="term" value="P:cell division"/>
    <property type="evidence" value="ECO:0007669"/>
    <property type="project" value="UniProtKB-UniRule"/>
</dbReference>
<dbReference type="GO" id="GO:0006302">
    <property type="term" value="P:double-strand break repair"/>
    <property type="evidence" value="ECO:0007669"/>
    <property type="project" value="UniProtKB-UniRule"/>
</dbReference>
<evidence type="ECO:0000313" key="16">
    <source>
        <dbReference type="EMBL" id="CAI8041503.1"/>
    </source>
</evidence>
<dbReference type="PANTHER" id="PTHR15189">
    <property type="entry name" value="BRISC AND BRCA1-A COMPLEX MEMBER 2"/>
    <property type="match status" value="1"/>
</dbReference>
<keyword evidence="12 15" id="KW-0539">Nucleus</keyword>
<evidence type="ECO:0000256" key="4">
    <source>
        <dbReference type="ARBA" id="ARBA00022618"/>
    </source>
</evidence>
<dbReference type="Pfam" id="PF06113">
    <property type="entry name" value="BRE"/>
    <property type="match status" value="1"/>
</dbReference>
<keyword evidence="4 15" id="KW-0132">Cell division</keyword>
<accession>A0AA35T4W0</accession>
<evidence type="ECO:0000256" key="5">
    <source>
        <dbReference type="ARBA" id="ARBA00022703"/>
    </source>
</evidence>
<dbReference type="GO" id="GO:0005737">
    <property type="term" value="C:cytoplasm"/>
    <property type="evidence" value="ECO:0007669"/>
    <property type="project" value="UniProtKB-SubCell"/>
</dbReference>
<reference evidence="16" key="1">
    <citation type="submission" date="2023-03" db="EMBL/GenBank/DDBJ databases">
        <authorList>
            <person name="Steffen K."/>
            <person name="Cardenas P."/>
        </authorList>
    </citation>
    <scope>NUCLEOTIDE SEQUENCE</scope>
</reference>
<evidence type="ECO:0000256" key="2">
    <source>
        <dbReference type="ARBA" id="ARBA00019438"/>
    </source>
</evidence>
<proteinExistence type="inferred from homology"/>
<name>A0AA35T4W0_GEOBA</name>
<evidence type="ECO:0000256" key="12">
    <source>
        <dbReference type="ARBA" id="ARBA00023242"/>
    </source>
</evidence>